<keyword evidence="5 13" id="KW-0812">Transmembrane</keyword>
<evidence type="ECO:0000256" key="7">
    <source>
        <dbReference type="ARBA" id="ARBA00022958"/>
    </source>
</evidence>
<evidence type="ECO:0000256" key="12">
    <source>
        <dbReference type="ARBA" id="ARBA00034430"/>
    </source>
</evidence>
<gene>
    <name evidence="14" type="ORF">V0U35_12985</name>
</gene>
<keyword evidence="11" id="KW-0407">Ion channel</keyword>
<dbReference type="EMBL" id="JAZDRO010000006">
    <property type="protein sequence ID" value="MEE2567594.1"/>
    <property type="molecule type" value="Genomic_DNA"/>
</dbReference>
<proteinExistence type="inferred from homology"/>
<keyword evidence="8 13" id="KW-1133">Transmembrane helix</keyword>
<feature type="transmembrane region" description="Helical" evidence="13">
    <location>
        <begin position="30"/>
        <end position="51"/>
    </location>
</feature>
<protein>
    <submittedName>
        <fullName evidence="14">TMEM175 family protein</fullName>
    </submittedName>
</protein>
<organism evidence="14 15">
    <name type="scientific">Hyphobacterium marinum</name>
    <dbReference type="NCBI Taxonomy" id="3116574"/>
    <lineage>
        <taxon>Bacteria</taxon>
        <taxon>Pseudomonadati</taxon>
        <taxon>Pseudomonadota</taxon>
        <taxon>Alphaproteobacteria</taxon>
        <taxon>Maricaulales</taxon>
        <taxon>Maricaulaceae</taxon>
        <taxon>Hyphobacterium</taxon>
    </lineage>
</organism>
<evidence type="ECO:0000313" key="14">
    <source>
        <dbReference type="EMBL" id="MEE2567594.1"/>
    </source>
</evidence>
<evidence type="ECO:0000256" key="2">
    <source>
        <dbReference type="ARBA" id="ARBA00006920"/>
    </source>
</evidence>
<feature type="transmembrane region" description="Helical" evidence="13">
    <location>
        <begin position="57"/>
        <end position="75"/>
    </location>
</feature>
<evidence type="ECO:0000313" key="15">
    <source>
        <dbReference type="Proteomes" id="UP001310692"/>
    </source>
</evidence>
<evidence type="ECO:0000256" key="10">
    <source>
        <dbReference type="ARBA" id="ARBA00023136"/>
    </source>
</evidence>
<evidence type="ECO:0000256" key="9">
    <source>
        <dbReference type="ARBA" id="ARBA00023065"/>
    </source>
</evidence>
<keyword evidence="10 13" id="KW-0472">Membrane</keyword>
<evidence type="ECO:0000256" key="1">
    <source>
        <dbReference type="ARBA" id="ARBA00004141"/>
    </source>
</evidence>
<comment type="caution">
    <text evidence="14">The sequence shown here is derived from an EMBL/GenBank/DDBJ whole genome shotgun (WGS) entry which is preliminary data.</text>
</comment>
<dbReference type="InterPro" id="IPR010617">
    <property type="entry name" value="TMEM175-like"/>
</dbReference>
<comment type="catalytic activity">
    <reaction evidence="12">
        <text>K(+)(in) = K(+)(out)</text>
        <dbReference type="Rhea" id="RHEA:29463"/>
        <dbReference type="ChEBI" id="CHEBI:29103"/>
    </reaction>
</comment>
<comment type="subcellular location">
    <subcellularLocation>
        <location evidence="1">Membrane</location>
        <topology evidence="1">Multi-pass membrane protein</topology>
    </subcellularLocation>
</comment>
<evidence type="ECO:0000256" key="5">
    <source>
        <dbReference type="ARBA" id="ARBA00022692"/>
    </source>
</evidence>
<dbReference type="Pfam" id="PF06736">
    <property type="entry name" value="TMEM175"/>
    <property type="match status" value="1"/>
</dbReference>
<keyword evidence="4" id="KW-0633">Potassium transport</keyword>
<evidence type="ECO:0000256" key="11">
    <source>
        <dbReference type="ARBA" id="ARBA00023303"/>
    </source>
</evidence>
<keyword evidence="15" id="KW-1185">Reference proteome</keyword>
<evidence type="ECO:0000256" key="6">
    <source>
        <dbReference type="ARBA" id="ARBA00022826"/>
    </source>
</evidence>
<dbReference type="RefSeq" id="WP_330197161.1">
    <property type="nucleotide sequence ID" value="NZ_JAZDRO010000006.1"/>
</dbReference>
<keyword evidence="6" id="KW-0631">Potassium channel</keyword>
<feature type="transmembrane region" description="Helical" evidence="13">
    <location>
        <begin position="210"/>
        <end position="228"/>
    </location>
</feature>
<dbReference type="Proteomes" id="UP001310692">
    <property type="component" value="Unassembled WGS sequence"/>
</dbReference>
<evidence type="ECO:0000256" key="13">
    <source>
        <dbReference type="SAM" id="Phobius"/>
    </source>
</evidence>
<reference evidence="14 15" key="1">
    <citation type="submission" date="2024-01" db="EMBL/GenBank/DDBJ databases">
        <title>Hyphobacterium bacterium isolated from marine sediment.</title>
        <authorList>
            <person name="Zhao S."/>
        </authorList>
    </citation>
    <scope>NUCLEOTIDE SEQUENCE [LARGE SCALE GENOMIC DNA]</scope>
    <source>
        <strain evidence="14 15">Y60-23</strain>
    </source>
</reference>
<accession>A0ABU7M1B6</accession>
<keyword evidence="9" id="KW-0406">Ion transport</keyword>
<evidence type="ECO:0000256" key="4">
    <source>
        <dbReference type="ARBA" id="ARBA00022538"/>
    </source>
</evidence>
<evidence type="ECO:0000256" key="8">
    <source>
        <dbReference type="ARBA" id="ARBA00022989"/>
    </source>
</evidence>
<feature type="transmembrane region" description="Helical" evidence="13">
    <location>
        <begin position="142"/>
        <end position="163"/>
    </location>
</feature>
<sequence>MDTEQKNRRSLRGERYFRWRGRDVTRLENLSDIVFALSLTLIVASAVPATFRELASLWREAIAIAFSFALILLIWSKHHAFFRRYDLEDGLTVLINSTILFLIMIFAYPLKFMATFLVNFFTGYFQTPGQIESTLSLADVPYMLAVYAAGYALVFGLFALLYAHALRRSDVLELSEAERIMTRLEVDQGLAAIGVSVAAILLGFLLPVGWSTMAGGVYFVIGPIMGWLSSRARKRANAAHAPEGGTVS</sequence>
<comment type="similarity">
    <text evidence="2">Belongs to the TMEM175 family.</text>
</comment>
<evidence type="ECO:0000256" key="3">
    <source>
        <dbReference type="ARBA" id="ARBA00022448"/>
    </source>
</evidence>
<keyword evidence="7" id="KW-0630">Potassium</keyword>
<keyword evidence="3" id="KW-0813">Transport</keyword>
<name>A0ABU7M1B6_9PROT</name>
<feature type="transmembrane region" description="Helical" evidence="13">
    <location>
        <begin position="184"/>
        <end position="204"/>
    </location>
</feature>